<evidence type="ECO:0000313" key="2">
    <source>
        <dbReference type="Proteomes" id="UP000653480"/>
    </source>
</evidence>
<dbReference type="AlphaFoldDB" id="A0A8H9H309"/>
<proteinExistence type="predicted"/>
<dbReference type="OrthoDB" id="8479221at2"/>
<reference evidence="1" key="2">
    <citation type="submission" date="2020-09" db="EMBL/GenBank/DDBJ databases">
        <authorList>
            <person name="Sun Q."/>
            <person name="Zhou Y."/>
        </authorList>
    </citation>
    <scope>NUCLEOTIDE SEQUENCE</scope>
    <source>
        <strain evidence="1">CGMCC 4.7138</strain>
    </source>
</reference>
<gene>
    <name evidence="1" type="ORF">GCM10011574_51370</name>
</gene>
<keyword evidence="2" id="KW-1185">Reference proteome</keyword>
<comment type="caution">
    <text evidence="1">The sequence shown here is derived from an EMBL/GenBank/DDBJ whole genome shotgun (WGS) entry which is preliminary data.</text>
</comment>
<protein>
    <submittedName>
        <fullName evidence="1">Uncharacterized protein</fullName>
    </submittedName>
</protein>
<sequence>MTVDHDADLVPLRGRTWGTAGHRDALTDLVRLGWTPCGVGDWAVGLRSPGGLLAARVCPFDPAYPAFLELCRRCPDNPYLPRVALAESLDGGGLLTVLEFLAPVEQAEAEQVARRWREGAGDEAFDAVRRTGLAVDEEWRARMPWWDGIDLNRGNVRRAVDGRIVLVDVFCMDGASLYRQVLDDSAVVRERLSAAETRHLLDIPYIARESTPGEIEALHAAWRAGAVVTS</sequence>
<evidence type="ECO:0000313" key="1">
    <source>
        <dbReference type="EMBL" id="GGO22754.1"/>
    </source>
</evidence>
<reference evidence="1" key="1">
    <citation type="journal article" date="2014" name="Int. J. Syst. Evol. Microbiol.">
        <title>Complete genome sequence of Corynebacterium casei LMG S-19264T (=DSM 44701T), isolated from a smear-ripened cheese.</title>
        <authorList>
            <consortium name="US DOE Joint Genome Institute (JGI-PGF)"/>
            <person name="Walter F."/>
            <person name="Albersmeier A."/>
            <person name="Kalinowski J."/>
            <person name="Ruckert C."/>
        </authorList>
    </citation>
    <scope>NUCLEOTIDE SEQUENCE</scope>
    <source>
        <strain evidence="1">CGMCC 4.7138</strain>
    </source>
</reference>
<organism evidence="1 2">
    <name type="scientific">Microbispora bryophytorum</name>
    <dbReference type="NCBI Taxonomy" id="1460882"/>
    <lineage>
        <taxon>Bacteria</taxon>
        <taxon>Bacillati</taxon>
        <taxon>Actinomycetota</taxon>
        <taxon>Actinomycetes</taxon>
        <taxon>Streptosporangiales</taxon>
        <taxon>Streptosporangiaceae</taxon>
        <taxon>Microbispora</taxon>
    </lineage>
</organism>
<accession>A0A8H9H309</accession>
<dbReference type="Proteomes" id="UP000653480">
    <property type="component" value="Unassembled WGS sequence"/>
</dbReference>
<name>A0A8H9H309_9ACTN</name>
<dbReference type="EMBL" id="BMMN01000010">
    <property type="protein sequence ID" value="GGO22754.1"/>
    <property type="molecule type" value="Genomic_DNA"/>
</dbReference>
<dbReference type="RefSeq" id="WP_142571922.1">
    <property type="nucleotide sequence ID" value="NZ_BMMN01000010.1"/>
</dbReference>